<evidence type="ECO:0008006" key="5">
    <source>
        <dbReference type="Google" id="ProtNLM"/>
    </source>
</evidence>
<name>A0ABD2XJA1_9HYME</name>
<feature type="domain" description="Integrator complex subunit 5 C-terminal" evidence="2">
    <location>
        <begin position="230"/>
        <end position="910"/>
    </location>
</feature>
<evidence type="ECO:0000259" key="2">
    <source>
        <dbReference type="Pfam" id="PF14838"/>
    </source>
</evidence>
<sequence>MTSLPENIVSDTIDFNMKDFLFDTYDCFSNQSRTLDNIKVSVHLIQNVPATKEAVLEYFHSIFYAGIKCMITDNKKKQVIFVMEESIKEIYKILSKFINENPKAWSSMISSWAFDLLGTISYDFSKLIDSKQTMKMNSALQYWMSCGISRMLVDLAVQSLQSLSTASVELCIEKLIYSVITDNPYISWLVAHVGNCFPTIVINQILSCSLKKLSKSRDVFKLSKSYQTCSLLDVLDYLSCNHFNILKKSVVEIFNKSIKDTLTKPDLSDKDIVIPYLIQLATLSPIVLEAVANSIVQIINSEMILRLFSRFENWKIQVNANIEAMTDMGKRLILNCERDGLQILSILAGTIPESEEVPLNEESNFVISVCSEILESTVEEIELCMRRADAKKNSLPFFKMLKQNLNEVIILFLSNEPYKTKMAARILSSLGFQNPNFIIAACSQILSKSRTRTHLSAFVWLVTSPTISSDKNLCANLLKDQDFFPKIVEQALRELQYTSSTANASIEQLYNNLLILLEWEYSTKVFCLRSKCISRSVFANLTSILAHLMESKNYETKNCIVKVLHLWIMMNKEYLINSLLIYKLVASVMIHLSETINNEGSFAKIKRYKLLSQIIKQISNHFQFVRILALRETFELSILNKPISYSGFVPNSIPNEQEPLLLHYNHKQGTGAILAQRHSSVFHAGIIGRGPRLSANQINSSQNYTDFTTTLLIDMIKVSSMNQFNPHDTGYHPFTSVSLLLVELVSPDVMYNGLPWPDEEFTKVTVERDLKIQRLFKDYPILWRILQLIAWYRPAVAYCSVLLRAILATQLTYNDTKKMAMAINVMSLGQFLPAPLNRIIDFIDQLKTYQVAILIKDCIWLYMQENVPSPALFPQSDCSTVAWRDMDNIIPNIRYLDILRLTLIVNMRNLGFLYRIIFYKS</sequence>
<feature type="domain" description="Integrator complex subunit 5 N-terminal" evidence="1">
    <location>
        <begin position="17"/>
        <end position="213"/>
    </location>
</feature>
<accession>A0ABD2XJA1</accession>
<dbReference type="Pfam" id="PF14837">
    <property type="entry name" value="INTS5_N"/>
    <property type="match status" value="1"/>
</dbReference>
<keyword evidence="4" id="KW-1185">Reference proteome</keyword>
<dbReference type="PANTHER" id="PTHR31697:SF2">
    <property type="entry name" value="INTEGRATOR COMPLEX SUBUNIT 5"/>
    <property type="match status" value="1"/>
</dbReference>
<evidence type="ECO:0000313" key="4">
    <source>
        <dbReference type="Proteomes" id="UP001627154"/>
    </source>
</evidence>
<dbReference type="Proteomes" id="UP001627154">
    <property type="component" value="Unassembled WGS sequence"/>
</dbReference>
<organism evidence="3 4">
    <name type="scientific">Trichogramma kaykai</name>
    <dbReference type="NCBI Taxonomy" id="54128"/>
    <lineage>
        <taxon>Eukaryota</taxon>
        <taxon>Metazoa</taxon>
        <taxon>Ecdysozoa</taxon>
        <taxon>Arthropoda</taxon>
        <taxon>Hexapoda</taxon>
        <taxon>Insecta</taxon>
        <taxon>Pterygota</taxon>
        <taxon>Neoptera</taxon>
        <taxon>Endopterygota</taxon>
        <taxon>Hymenoptera</taxon>
        <taxon>Apocrita</taxon>
        <taxon>Proctotrupomorpha</taxon>
        <taxon>Chalcidoidea</taxon>
        <taxon>Trichogrammatidae</taxon>
        <taxon>Trichogramma</taxon>
    </lineage>
</organism>
<comment type="caution">
    <text evidence="3">The sequence shown here is derived from an EMBL/GenBank/DDBJ whole genome shotgun (WGS) entry which is preliminary data.</text>
</comment>
<gene>
    <name evidence="3" type="ORF">TKK_002258</name>
</gene>
<dbReference type="PANTHER" id="PTHR31697">
    <property type="entry name" value="INTEGRATOR COMPLEX SUBUNIT 5"/>
    <property type="match status" value="1"/>
</dbReference>
<evidence type="ECO:0000259" key="1">
    <source>
        <dbReference type="Pfam" id="PF14837"/>
    </source>
</evidence>
<dbReference type="InterPro" id="IPR029444">
    <property type="entry name" value="INTS5_C"/>
</dbReference>
<dbReference type="InterPro" id="IPR040316">
    <property type="entry name" value="INTS5"/>
</dbReference>
<dbReference type="InterPro" id="IPR029445">
    <property type="entry name" value="INTS5_N"/>
</dbReference>
<dbReference type="Pfam" id="PF14838">
    <property type="entry name" value="INTS5_C"/>
    <property type="match status" value="1"/>
</dbReference>
<protein>
    <recommendedName>
        <fullName evidence="5">Integrator complex subunit 5 C-terminal domain-containing protein</fullName>
    </recommendedName>
</protein>
<reference evidence="3 4" key="1">
    <citation type="journal article" date="2024" name="bioRxiv">
        <title>A reference genome for Trichogramma kaykai: A tiny desert-dwelling parasitoid wasp with competing sex-ratio distorters.</title>
        <authorList>
            <person name="Culotta J."/>
            <person name="Lindsey A.R."/>
        </authorList>
    </citation>
    <scope>NUCLEOTIDE SEQUENCE [LARGE SCALE GENOMIC DNA]</scope>
    <source>
        <strain evidence="3 4">KSX58</strain>
    </source>
</reference>
<proteinExistence type="predicted"/>
<dbReference type="EMBL" id="JBJJXI010000021">
    <property type="protein sequence ID" value="KAL3405219.1"/>
    <property type="molecule type" value="Genomic_DNA"/>
</dbReference>
<evidence type="ECO:0000313" key="3">
    <source>
        <dbReference type="EMBL" id="KAL3405219.1"/>
    </source>
</evidence>
<dbReference type="AlphaFoldDB" id="A0ABD2XJA1"/>